<dbReference type="CDD" id="cd01741">
    <property type="entry name" value="GATase1_1"/>
    <property type="match status" value="1"/>
</dbReference>
<dbReference type="InterPro" id="IPR029062">
    <property type="entry name" value="Class_I_gatase-like"/>
</dbReference>
<dbReference type="GO" id="GO:0016787">
    <property type="term" value="F:hydrolase activity"/>
    <property type="evidence" value="ECO:0007669"/>
    <property type="project" value="UniProtKB-KW"/>
</dbReference>
<dbReference type="EC" id="3.4.-.-" evidence="2"/>
<dbReference type="InterPro" id="IPR044992">
    <property type="entry name" value="ChyE-like"/>
</dbReference>
<dbReference type="PROSITE" id="PS51273">
    <property type="entry name" value="GATASE_TYPE_1"/>
    <property type="match status" value="1"/>
</dbReference>
<organism evidence="2 3">
    <name type="scientific">Dongia soli</name>
    <dbReference type="NCBI Taxonomy" id="600628"/>
    <lineage>
        <taxon>Bacteria</taxon>
        <taxon>Pseudomonadati</taxon>
        <taxon>Pseudomonadota</taxon>
        <taxon>Alphaproteobacteria</taxon>
        <taxon>Rhodospirillales</taxon>
        <taxon>Dongiaceae</taxon>
        <taxon>Dongia</taxon>
    </lineage>
</organism>
<name>A0ABU5E539_9PROT</name>
<proteinExistence type="predicted"/>
<evidence type="ECO:0000313" key="2">
    <source>
        <dbReference type="EMBL" id="MDY0881397.1"/>
    </source>
</evidence>
<dbReference type="PANTHER" id="PTHR42695:SF5">
    <property type="entry name" value="GLUTAMINE AMIDOTRANSFERASE YLR126C-RELATED"/>
    <property type="match status" value="1"/>
</dbReference>
<evidence type="ECO:0000313" key="3">
    <source>
        <dbReference type="Proteomes" id="UP001279642"/>
    </source>
</evidence>
<dbReference type="Gene3D" id="3.40.50.880">
    <property type="match status" value="1"/>
</dbReference>
<evidence type="ECO:0000259" key="1">
    <source>
        <dbReference type="Pfam" id="PF00117"/>
    </source>
</evidence>
<feature type="domain" description="Glutamine amidotransferase" evidence="1">
    <location>
        <begin position="16"/>
        <end position="186"/>
    </location>
</feature>
<dbReference type="SUPFAM" id="SSF52317">
    <property type="entry name" value="Class I glutamine amidotransferase-like"/>
    <property type="match status" value="1"/>
</dbReference>
<keyword evidence="2" id="KW-0378">Hydrolase</keyword>
<dbReference type="PANTHER" id="PTHR42695">
    <property type="entry name" value="GLUTAMINE AMIDOTRANSFERASE YLR126C-RELATED"/>
    <property type="match status" value="1"/>
</dbReference>
<protein>
    <submittedName>
        <fullName evidence="2">Type 1 glutamine amidotransferase</fullName>
        <ecNumber evidence="2">3.4.-.-</ecNumber>
    </submittedName>
</protein>
<reference evidence="2 3" key="1">
    <citation type="journal article" date="2016" name="Antonie Van Leeuwenhoek">
        <title>Dongia soli sp. nov., isolated from soil from Dokdo, Korea.</title>
        <authorList>
            <person name="Kim D.U."/>
            <person name="Lee H."/>
            <person name="Kim H."/>
            <person name="Kim S.G."/>
            <person name="Ka J.O."/>
        </authorList>
    </citation>
    <scope>NUCLEOTIDE SEQUENCE [LARGE SCALE GENOMIC DNA]</scope>
    <source>
        <strain evidence="2 3">D78</strain>
    </source>
</reference>
<dbReference type="Proteomes" id="UP001279642">
    <property type="component" value="Unassembled WGS sequence"/>
</dbReference>
<keyword evidence="2" id="KW-0315">Glutamine amidotransferase</keyword>
<dbReference type="InterPro" id="IPR017926">
    <property type="entry name" value="GATASE"/>
</dbReference>
<comment type="caution">
    <text evidence="2">The sequence shown here is derived from an EMBL/GenBank/DDBJ whole genome shotgun (WGS) entry which is preliminary data.</text>
</comment>
<accession>A0ABU5E539</accession>
<dbReference type="RefSeq" id="WP_320507526.1">
    <property type="nucleotide sequence ID" value="NZ_JAXCLW010000001.1"/>
</dbReference>
<sequence>MHVLVIQNDHSSPVSLVGDYLMAAGAKLSTILPHDGDKLPAAPGDYDAAVILGGPQHAGDDKNFPAFPPMLDLLRAFHEQAKPMLGLCLGGQLLARAFGAQVRRNDEFEYGYLPIDITADGQNDPLLTGLAPRQRIMQWHEDTFGIPEKGVRLMTGSTCENQAFRFGQTTYGFQCHFEVSEDQARHWIESFGHVIMKRFGDVKGTAELARASDELKKYGRRAADFCRVVTQRWTSVIQERRGKAA</sequence>
<dbReference type="EMBL" id="JAXCLW010000001">
    <property type="protein sequence ID" value="MDY0881397.1"/>
    <property type="molecule type" value="Genomic_DNA"/>
</dbReference>
<dbReference type="Pfam" id="PF00117">
    <property type="entry name" value="GATase"/>
    <property type="match status" value="1"/>
</dbReference>
<gene>
    <name evidence="2" type="ORF">SMD27_00940</name>
</gene>
<keyword evidence="3" id="KW-1185">Reference proteome</keyword>